<dbReference type="EMBL" id="CP034437">
    <property type="protein sequence ID" value="AZN41330.1"/>
    <property type="molecule type" value="Genomic_DNA"/>
</dbReference>
<dbReference type="SUPFAM" id="SSF53850">
    <property type="entry name" value="Periplasmic binding protein-like II"/>
    <property type="match status" value="1"/>
</dbReference>
<evidence type="ECO:0000256" key="4">
    <source>
        <dbReference type="ARBA" id="ARBA00023139"/>
    </source>
</evidence>
<evidence type="ECO:0000256" key="2">
    <source>
        <dbReference type="ARBA" id="ARBA00022729"/>
    </source>
</evidence>
<keyword evidence="3" id="KW-0472">Membrane</keyword>
<dbReference type="OrthoDB" id="2495637at2"/>
<gene>
    <name evidence="7" type="ORF">EJC50_17875</name>
</gene>
<keyword evidence="1" id="KW-1003">Cell membrane</keyword>
<dbReference type="KEGG" id="palb:EJC50_17875"/>
<evidence type="ECO:0000313" key="7">
    <source>
        <dbReference type="EMBL" id="AZN41330.1"/>
    </source>
</evidence>
<accession>A0A3Q8X6R6</accession>
<feature type="compositionally biased region" description="Low complexity" evidence="6">
    <location>
        <begin position="35"/>
        <end position="71"/>
    </location>
</feature>
<name>A0A3Q8X6R6_9BACL</name>
<evidence type="ECO:0000313" key="8">
    <source>
        <dbReference type="Proteomes" id="UP000272528"/>
    </source>
</evidence>
<evidence type="ECO:0000256" key="6">
    <source>
        <dbReference type="SAM" id="MobiDB-lite"/>
    </source>
</evidence>
<keyword evidence="5" id="KW-0449">Lipoprotein</keyword>
<dbReference type="PANTHER" id="PTHR43649">
    <property type="entry name" value="ARABINOSE-BINDING PROTEIN-RELATED"/>
    <property type="match status" value="1"/>
</dbReference>
<dbReference type="PANTHER" id="PTHR43649:SF33">
    <property type="entry name" value="POLYGALACTURONAN_RHAMNOGALACTURONAN-BINDING PROTEIN YTCQ"/>
    <property type="match status" value="1"/>
</dbReference>
<reference evidence="8" key="1">
    <citation type="submission" date="2018-12" db="EMBL/GenBank/DDBJ databases">
        <title>Genome sequence of Peanibacillus sp.</title>
        <authorList>
            <person name="Subramani G."/>
            <person name="Srinivasan S."/>
            <person name="Kim M.K."/>
        </authorList>
    </citation>
    <scope>NUCLEOTIDE SEQUENCE [LARGE SCALE GENOMIC DNA]</scope>
    <source>
        <strain evidence="8">18JY67-1</strain>
    </source>
</reference>
<evidence type="ECO:0000256" key="1">
    <source>
        <dbReference type="ARBA" id="ARBA00022475"/>
    </source>
</evidence>
<evidence type="ECO:0000256" key="3">
    <source>
        <dbReference type="ARBA" id="ARBA00023136"/>
    </source>
</evidence>
<evidence type="ECO:0000256" key="5">
    <source>
        <dbReference type="ARBA" id="ARBA00023288"/>
    </source>
</evidence>
<dbReference type="Proteomes" id="UP000272528">
    <property type="component" value="Chromosome"/>
</dbReference>
<sequence>MGDNEVKELLGWKKGLSVLAVASLTALTIAGCSNSNSNSNSNSSEGNSAAAASNANSKSNTTDAAANNSKSTDGETANEPLKQVKLSLLTNWNGWNSAPPDEENNPIAKVIREKTGVTLDIIPVNQNEVEKINTMFATQDLPDIYIGAPWVGGAEMEAFYKAGNEGQLTDLTPYLDKFPNITKYMAKDKVPAGFYNRYIDPSNFGGKSYFLISTPMTPQDSTDWLYSSYIRKDIAAKVGIDPQSVHTPDDYYNLLKKIKDLGLKENGKDIIPAGGFHGGWAVDYMANRFFLDTGDGGWMTDKDGNVKYGFMTQNQTDEVLYMRKLISEGLIDPEAFLQSEAIANEKVSQGRYAVLTAHFNSIYDATRSFVKDHPDAEFVPVGPFNDRDGNPNRAVFNQGTSNVIAFPKSNKDIEASLRLIDYLYSDEGNLLVKYGIEGQTYTMKDGKPVAIPDVLKKKQEDPNYALSLGLDAGYNALTGPDRTFSLFGGPLGHEADPKSKLQEEYTKILRPQGVQMVTTIDPGSVVRTDPKWESNFKPIVDNQQSVIQQAYYAKSDDEAIKILDQVRAQLEKAGIHDIEKMLTEKNKETPMTFYITGN</sequence>
<dbReference type="Pfam" id="PF01547">
    <property type="entry name" value="SBP_bac_1"/>
    <property type="match status" value="1"/>
</dbReference>
<keyword evidence="8" id="KW-1185">Reference proteome</keyword>
<organism evidence="7 8">
    <name type="scientific">Paenibacillus albus</name>
    <dbReference type="NCBI Taxonomy" id="2495582"/>
    <lineage>
        <taxon>Bacteria</taxon>
        <taxon>Bacillati</taxon>
        <taxon>Bacillota</taxon>
        <taxon>Bacilli</taxon>
        <taxon>Bacillales</taxon>
        <taxon>Paenibacillaceae</taxon>
        <taxon>Paenibacillus</taxon>
    </lineage>
</organism>
<dbReference type="Gene3D" id="3.40.190.10">
    <property type="entry name" value="Periplasmic binding protein-like II"/>
    <property type="match status" value="2"/>
</dbReference>
<dbReference type="InterPro" id="IPR050490">
    <property type="entry name" value="Bact_solute-bd_prot1"/>
</dbReference>
<dbReference type="PROSITE" id="PS51257">
    <property type="entry name" value="PROKAR_LIPOPROTEIN"/>
    <property type="match status" value="1"/>
</dbReference>
<feature type="region of interest" description="Disordered" evidence="6">
    <location>
        <begin position="35"/>
        <end position="79"/>
    </location>
</feature>
<keyword evidence="4" id="KW-0564">Palmitate</keyword>
<protein>
    <submittedName>
        <fullName evidence="7">Extracellular solute-binding protein</fullName>
    </submittedName>
</protein>
<dbReference type="AlphaFoldDB" id="A0A3Q8X6R6"/>
<dbReference type="InterPro" id="IPR006059">
    <property type="entry name" value="SBP"/>
</dbReference>
<keyword evidence="2" id="KW-0732">Signal</keyword>
<proteinExistence type="predicted"/>